<organism evidence="1 2">
    <name type="scientific">Dreissena polymorpha</name>
    <name type="common">Zebra mussel</name>
    <name type="synonym">Mytilus polymorpha</name>
    <dbReference type="NCBI Taxonomy" id="45954"/>
    <lineage>
        <taxon>Eukaryota</taxon>
        <taxon>Metazoa</taxon>
        <taxon>Spiralia</taxon>
        <taxon>Lophotrochozoa</taxon>
        <taxon>Mollusca</taxon>
        <taxon>Bivalvia</taxon>
        <taxon>Autobranchia</taxon>
        <taxon>Heteroconchia</taxon>
        <taxon>Euheterodonta</taxon>
        <taxon>Imparidentia</taxon>
        <taxon>Neoheterodontei</taxon>
        <taxon>Myida</taxon>
        <taxon>Dreissenoidea</taxon>
        <taxon>Dreissenidae</taxon>
        <taxon>Dreissena</taxon>
    </lineage>
</organism>
<sequence length="99" mass="12323">MRPSRKLKRSRHCLQPTLHFRDHHSRHCLRFLNQIPKSLFQHLRRDRSRIMVARFRLKSSYRMLKWLVLLWFVPNFAVTRNVAKILERYSWRVHTFALK</sequence>
<reference evidence="1" key="1">
    <citation type="journal article" date="2019" name="bioRxiv">
        <title>The Genome of the Zebra Mussel, Dreissena polymorpha: A Resource for Invasive Species Research.</title>
        <authorList>
            <person name="McCartney M.A."/>
            <person name="Auch B."/>
            <person name="Kono T."/>
            <person name="Mallez S."/>
            <person name="Zhang Y."/>
            <person name="Obille A."/>
            <person name="Becker A."/>
            <person name="Abrahante J.E."/>
            <person name="Garbe J."/>
            <person name="Badalamenti J.P."/>
            <person name="Herman A."/>
            <person name="Mangelson H."/>
            <person name="Liachko I."/>
            <person name="Sullivan S."/>
            <person name="Sone E.D."/>
            <person name="Koren S."/>
            <person name="Silverstein K.A.T."/>
            <person name="Beckman K.B."/>
            <person name="Gohl D.M."/>
        </authorList>
    </citation>
    <scope>NUCLEOTIDE SEQUENCE</scope>
    <source>
        <strain evidence="1">Duluth1</strain>
        <tissue evidence="1">Whole animal</tissue>
    </source>
</reference>
<evidence type="ECO:0000313" key="1">
    <source>
        <dbReference type="EMBL" id="KAH3895571.1"/>
    </source>
</evidence>
<gene>
    <name evidence="1" type="ORF">DPMN_019736</name>
</gene>
<keyword evidence="2" id="KW-1185">Reference proteome</keyword>
<dbReference type="AlphaFoldDB" id="A0A9D4NJU4"/>
<dbReference type="Proteomes" id="UP000828390">
    <property type="component" value="Unassembled WGS sequence"/>
</dbReference>
<protein>
    <submittedName>
        <fullName evidence="1">Uncharacterized protein</fullName>
    </submittedName>
</protein>
<dbReference type="EMBL" id="JAIWYP010000001">
    <property type="protein sequence ID" value="KAH3895571.1"/>
    <property type="molecule type" value="Genomic_DNA"/>
</dbReference>
<reference evidence="1" key="2">
    <citation type="submission" date="2020-11" db="EMBL/GenBank/DDBJ databases">
        <authorList>
            <person name="McCartney M.A."/>
            <person name="Auch B."/>
            <person name="Kono T."/>
            <person name="Mallez S."/>
            <person name="Becker A."/>
            <person name="Gohl D.M."/>
            <person name="Silverstein K.A.T."/>
            <person name="Koren S."/>
            <person name="Bechman K.B."/>
            <person name="Herman A."/>
            <person name="Abrahante J.E."/>
            <person name="Garbe J."/>
        </authorList>
    </citation>
    <scope>NUCLEOTIDE SEQUENCE</scope>
    <source>
        <strain evidence="1">Duluth1</strain>
        <tissue evidence="1">Whole animal</tissue>
    </source>
</reference>
<name>A0A9D4NJU4_DREPO</name>
<proteinExistence type="predicted"/>
<evidence type="ECO:0000313" key="2">
    <source>
        <dbReference type="Proteomes" id="UP000828390"/>
    </source>
</evidence>
<comment type="caution">
    <text evidence="1">The sequence shown here is derived from an EMBL/GenBank/DDBJ whole genome shotgun (WGS) entry which is preliminary data.</text>
</comment>
<accession>A0A9D4NJU4</accession>